<dbReference type="Pfam" id="PF12828">
    <property type="entry name" value="PXB"/>
    <property type="match status" value="1"/>
</dbReference>
<accession>A0ABR0IAG1</accession>
<name>A0ABR0IAG1_9PEZI</name>
<keyword evidence="5" id="KW-1185">Reference proteome</keyword>
<protein>
    <recommendedName>
        <fullName evidence="6">PX-associated-domain-containing protein</fullName>
    </recommendedName>
</protein>
<evidence type="ECO:0000256" key="1">
    <source>
        <dbReference type="SAM" id="MobiDB-lite"/>
    </source>
</evidence>
<evidence type="ECO:0000313" key="4">
    <source>
        <dbReference type="EMBL" id="KAK4676868.1"/>
    </source>
</evidence>
<feature type="region of interest" description="Disordered" evidence="1">
    <location>
        <begin position="613"/>
        <end position="675"/>
    </location>
</feature>
<evidence type="ECO:0000259" key="2">
    <source>
        <dbReference type="Pfam" id="PF12825"/>
    </source>
</evidence>
<dbReference type="InterPro" id="IPR024555">
    <property type="entry name" value="PX-associated"/>
</dbReference>
<dbReference type="PANTHER" id="PTHR47185">
    <property type="entry name" value="PX DOMAIN-CONTAINING PROTEIN YPR097W"/>
    <property type="match status" value="1"/>
</dbReference>
<dbReference type="InterPro" id="IPR024554">
    <property type="entry name" value="LEC1-like_C"/>
</dbReference>
<dbReference type="RefSeq" id="XP_062800338.1">
    <property type="nucleotide sequence ID" value="XM_062946656.1"/>
</dbReference>
<feature type="domain" description="PX-associated" evidence="3">
    <location>
        <begin position="24"/>
        <end position="153"/>
    </location>
</feature>
<feature type="compositionally biased region" description="Basic and acidic residues" evidence="1">
    <location>
        <begin position="543"/>
        <end position="558"/>
    </location>
</feature>
<dbReference type="Pfam" id="PF12825">
    <property type="entry name" value="DUF3818"/>
    <property type="match status" value="2"/>
</dbReference>
<comment type="caution">
    <text evidence="4">The sequence shown here is derived from an EMBL/GenBank/DDBJ whole genome shotgun (WGS) entry which is preliminary data.</text>
</comment>
<dbReference type="Proteomes" id="UP001323617">
    <property type="component" value="Unassembled WGS sequence"/>
</dbReference>
<feature type="compositionally biased region" description="Low complexity" evidence="1">
    <location>
        <begin position="627"/>
        <end position="644"/>
    </location>
</feature>
<evidence type="ECO:0000259" key="3">
    <source>
        <dbReference type="Pfam" id="PF12828"/>
    </source>
</evidence>
<dbReference type="InterPro" id="IPR047168">
    <property type="entry name" value="LEC1-like"/>
</dbReference>
<feature type="region of interest" description="Disordered" evidence="1">
    <location>
        <begin position="539"/>
        <end position="573"/>
    </location>
</feature>
<dbReference type="PANTHER" id="PTHR47185:SF2">
    <property type="entry name" value="FUNGAL PROTEIN"/>
    <property type="match status" value="1"/>
</dbReference>
<feature type="compositionally biased region" description="Polar residues" evidence="1">
    <location>
        <begin position="9"/>
        <end position="24"/>
    </location>
</feature>
<dbReference type="EMBL" id="JAFFHC010000004">
    <property type="protein sequence ID" value="KAK4676868.1"/>
    <property type="molecule type" value="Genomic_DNA"/>
</dbReference>
<proteinExistence type="predicted"/>
<organism evidence="4 5">
    <name type="scientific">Podospora pseudoanserina</name>
    <dbReference type="NCBI Taxonomy" id="2609844"/>
    <lineage>
        <taxon>Eukaryota</taxon>
        <taxon>Fungi</taxon>
        <taxon>Dikarya</taxon>
        <taxon>Ascomycota</taxon>
        <taxon>Pezizomycotina</taxon>
        <taxon>Sordariomycetes</taxon>
        <taxon>Sordariomycetidae</taxon>
        <taxon>Sordariales</taxon>
        <taxon>Podosporaceae</taxon>
        <taxon>Podospora</taxon>
    </lineage>
</organism>
<evidence type="ECO:0008006" key="6">
    <source>
        <dbReference type="Google" id="ProtNLM"/>
    </source>
</evidence>
<feature type="region of interest" description="Disordered" evidence="1">
    <location>
        <begin position="1"/>
        <end position="24"/>
    </location>
</feature>
<dbReference type="GeneID" id="87967521"/>
<feature type="domain" description="PX" evidence="2">
    <location>
        <begin position="197"/>
        <end position="391"/>
    </location>
</feature>
<reference evidence="4 5" key="1">
    <citation type="journal article" date="2023" name="bioRxiv">
        <title>High-quality genome assemblies of four members of thePodospora anserinaspecies complex.</title>
        <authorList>
            <person name="Ament-Velasquez S.L."/>
            <person name="Vogan A.A."/>
            <person name="Wallerman O."/>
            <person name="Hartmann F."/>
            <person name="Gautier V."/>
            <person name="Silar P."/>
            <person name="Giraud T."/>
            <person name="Johannesson H."/>
        </authorList>
    </citation>
    <scope>NUCLEOTIDE SEQUENCE [LARGE SCALE GENOMIC DNA]</scope>
    <source>
        <strain evidence="4 5">CBS 124.78</strain>
    </source>
</reference>
<sequence>MEPAHHQHQQSGDPSPRKSASVTPQTLNSTQLHALLDILTHHETYTEVESFKHPATISGYGYPFAQRTKNDSTSAPTYATDSSSPLLAGVLRTIVLSFPGIRDLPPEFWHQKFQGILEKLAEANLSESYDKGSLGARKTLATAASSIHEVVSRGILGGLEQGEKRDLKGNYDRSQAEVLERAWEDAVHELLYGNLIDELFRCAAEQKSLEEHSSGVQAAVDYIIIHLATLLHHVFVLTPEGPYLLKLMENVHKLLPYSMVKQTLRIGNAATMIHGMMRLLLAKVGVGALSNWVGLTQDADDGMNLLQKIISMVLSWDNTESRKTIDKIEKTRGQLALSKCQLDAIKVHVDKPREEHDEARNHSISTPETMVVTILRRSNPSLLKNLTEEQHAQYLEYFSTLLMIRDREEIPNVLCRQQPDLLTKAVRDLVAAFEPFIRVLHEHVDLREHVAAVEGFIGDFINIGKAKPKNGNGFLSSWTSGSPKNDTEARTPSVEDYVILLRRNRQLLYNFLHQVASQCPYLTNDFRVWCNSTIKVFQQHQRPPSEHEQSTKSPDSSKSRKRPGGAGAVSSNLQHLFSSLPSSTRERILPSINAHASYLSSLENLSRKRMQTILDNLPPDDPPSFPRPTSSLSNSGWSTPLSWGWSGGGGDSRKPSPPPTTTTTTTTTGNTMPLKQSYAGPGMFLSRWQQLLDDTVIGPATLDGKLRSGRDVKGQLAMGKTGVMKEGGLDPAKLVRMAEEEAPRAPDVKVVVEALGGEFKGLVGDILKENGRFAVGVDRVGERHDCGRVRHRDRVEV</sequence>
<evidence type="ECO:0000313" key="5">
    <source>
        <dbReference type="Proteomes" id="UP001323617"/>
    </source>
</evidence>
<gene>
    <name evidence="4" type="ORF">QC764_403650</name>
</gene>
<feature type="domain" description="PX" evidence="2">
    <location>
        <begin position="394"/>
        <end position="538"/>
    </location>
</feature>